<comment type="caution">
    <text evidence="1">The sequence shown here is derived from an EMBL/GenBank/DDBJ whole genome shotgun (WGS) entry which is preliminary data.</text>
</comment>
<reference evidence="1 2" key="1">
    <citation type="submission" date="2016-02" db="EMBL/GenBank/DDBJ databases">
        <title>Genome analysis of coral dinoflagellate symbionts highlights evolutionary adaptations to a symbiotic lifestyle.</title>
        <authorList>
            <person name="Aranda M."/>
            <person name="Li Y."/>
            <person name="Liew Y.J."/>
            <person name="Baumgarten S."/>
            <person name="Simakov O."/>
            <person name="Wilson M."/>
            <person name="Piel J."/>
            <person name="Ashoor H."/>
            <person name="Bougouffa S."/>
            <person name="Bajic V.B."/>
            <person name="Ryu T."/>
            <person name="Ravasi T."/>
            <person name="Bayer T."/>
            <person name="Micklem G."/>
            <person name="Kim H."/>
            <person name="Bhak J."/>
            <person name="Lajeunesse T.C."/>
            <person name="Voolstra C.R."/>
        </authorList>
    </citation>
    <scope>NUCLEOTIDE SEQUENCE [LARGE SCALE GENOMIC DNA]</scope>
    <source>
        <strain evidence="1 2">CCMP2467</strain>
    </source>
</reference>
<proteinExistence type="predicted"/>
<gene>
    <name evidence="1" type="ORF">AK812_SmicGene16519</name>
</gene>
<keyword evidence="2" id="KW-1185">Reference proteome</keyword>
<evidence type="ECO:0000313" key="2">
    <source>
        <dbReference type="Proteomes" id="UP000186817"/>
    </source>
</evidence>
<sequence length="150" mass="16330">MVSWSALDTTFPDTAMCRMAEGVAPAAVDGGREALSFTLKGTLTDEPEKVDSFGVQAQMQEAKIGPDGKTFCVMIGALGPGLYWQRAVDLLEEMRHRSLDHGEHDGDAKQQVAEILLRSHKRELSQDVLRQAVADGVLKTSSDPEPYRGS</sequence>
<dbReference type="EMBL" id="LSRX01000316">
    <property type="protein sequence ID" value="OLQ00786.1"/>
    <property type="molecule type" value="Genomic_DNA"/>
</dbReference>
<dbReference type="Gene3D" id="1.25.40.10">
    <property type="entry name" value="Tetratricopeptide repeat domain"/>
    <property type="match status" value="1"/>
</dbReference>
<protein>
    <submittedName>
        <fullName evidence="1">Uncharacterized protein</fullName>
    </submittedName>
</protein>
<name>A0A1Q9E032_SYMMI</name>
<dbReference type="AlphaFoldDB" id="A0A1Q9E032"/>
<dbReference type="InterPro" id="IPR011990">
    <property type="entry name" value="TPR-like_helical_dom_sf"/>
</dbReference>
<evidence type="ECO:0000313" key="1">
    <source>
        <dbReference type="EMBL" id="OLQ00786.1"/>
    </source>
</evidence>
<dbReference type="Proteomes" id="UP000186817">
    <property type="component" value="Unassembled WGS sequence"/>
</dbReference>
<accession>A0A1Q9E032</accession>
<organism evidence="1 2">
    <name type="scientific">Symbiodinium microadriaticum</name>
    <name type="common">Dinoflagellate</name>
    <name type="synonym">Zooxanthella microadriatica</name>
    <dbReference type="NCBI Taxonomy" id="2951"/>
    <lineage>
        <taxon>Eukaryota</taxon>
        <taxon>Sar</taxon>
        <taxon>Alveolata</taxon>
        <taxon>Dinophyceae</taxon>
        <taxon>Suessiales</taxon>
        <taxon>Symbiodiniaceae</taxon>
        <taxon>Symbiodinium</taxon>
    </lineage>
</organism>